<keyword evidence="3" id="KW-1185">Reference proteome</keyword>
<dbReference type="AlphaFoldDB" id="A0A934ML85"/>
<protein>
    <submittedName>
        <fullName evidence="2">Uncharacterized protein</fullName>
    </submittedName>
</protein>
<accession>A0A934ML85</accession>
<sequence>MGSHPAKALIAMLALCAGPALSQEPGWHYSHLPGEGDRASLGCSQESEAGNYTCLAVRCEDDFSTGVHVHSSRVGGVAGAWEFTLDRETRSLVAEAGGPYGGRLLDQDGWLLDGLRHGTFVYLRHEDDAEDGFALIGLSGSFTAIAEALHWCAPRAPAGEQNAVQDVETEMDEGDRE</sequence>
<name>A0A934ML85_9HYPH</name>
<reference evidence="2" key="1">
    <citation type="submission" date="2020-12" db="EMBL/GenBank/DDBJ databases">
        <title>Devosia sp. MSA67 isolated from Mo River.</title>
        <authorList>
            <person name="Ma F."/>
            <person name="Zi Z."/>
        </authorList>
    </citation>
    <scope>NUCLEOTIDE SEQUENCE</scope>
    <source>
        <strain evidence="2">MSA67</strain>
    </source>
</reference>
<gene>
    <name evidence="2" type="ORF">JEQ47_14620</name>
</gene>
<organism evidence="2 3">
    <name type="scientific">Devosia sediminis</name>
    <dbReference type="NCBI Taxonomy" id="2798801"/>
    <lineage>
        <taxon>Bacteria</taxon>
        <taxon>Pseudomonadati</taxon>
        <taxon>Pseudomonadota</taxon>
        <taxon>Alphaproteobacteria</taxon>
        <taxon>Hyphomicrobiales</taxon>
        <taxon>Devosiaceae</taxon>
        <taxon>Devosia</taxon>
    </lineage>
</organism>
<dbReference type="RefSeq" id="WP_198877174.1">
    <property type="nucleotide sequence ID" value="NZ_JAEKMH010000003.1"/>
</dbReference>
<comment type="caution">
    <text evidence="2">The sequence shown here is derived from an EMBL/GenBank/DDBJ whole genome shotgun (WGS) entry which is preliminary data.</text>
</comment>
<evidence type="ECO:0000313" key="2">
    <source>
        <dbReference type="EMBL" id="MBJ3785958.1"/>
    </source>
</evidence>
<dbReference type="Proteomes" id="UP000602124">
    <property type="component" value="Unassembled WGS sequence"/>
</dbReference>
<evidence type="ECO:0000313" key="3">
    <source>
        <dbReference type="Proteomes" id="UP000602124"/>
    </source>
</evidence>
<dbReference type="EMBL" id="JAEKMH010000003">
    <property type="protein sequence ID" value="MBJ3785958.1"/>
    <property type="molecule type" value="Genomic_DNA"/>
</dbReference>
<feature type="chain" id="PRO_5037357683" evidence="1">
    <location>
        <begin position="23"/>
        <end position="177"/>
    </location>
</feature>
<evidence type="ECO:0000256" key="1">
    <source>
        <dbReference type="SAM" id="SignalP"/>
    </source>
</evidence>
<keyword evidence="1" id="KW-0732">Signal</keyword>
<proteinExistence type="predicted"/>
<feature type="signal peptide" evidence="1">
    <location>
        <begin position="1"/>
        <end position="22"/>
    </location>
</feature>